<dbReference type="eggNOG" id="ENOG502ZB49">
    <property type="taxonomic scope" value="Bacteria"/>
</dbReference>
<dbReference type="PaxDb" id="411902-CLOBOL_06172"/>
<proteinExistence type="predicted"/>
<dbReference type="EMBL" id="ABCC02000047">
    <property type="protein sequence ID" value="EDP13607.1"/>
    <property type="molecule type" value="Genomic_DNA"/>
</dbReference>
<protein>
    <recommendedName>
        <fullName evidence="3">DUF3795 domain-containing protein</fullName>
    </recommendedName>
</protein>
<comment type="caution">
    <text evidence="1">The sequence shown here is derived from an EMBL/GenBank/DDBJ whole genome shotgun (WGS) entry which is preliminary data.</text>
</comment>
<reference evidence="1 2" key="1">
    <citation type="submission" date="2007-08" db="EMBL/GenBank/DDBJ databases">
        <authorList>
            <person name="Fulton L."/>
            <person name="Clifton S."/>
            <person name="Fulton B."/>
            <person name="Xu J."/>
            <person name="Minx P."/>
            <person name="Pepin K.H."/>
            <person name="Johnson M."/>
            <person name="Thiruvilangam P."/>
            <person name="Bhonagiri V."/>
            <person name="Nash W.E."/>
            <person name="Mardis E.R."/>
            <person name="Wilson R.K."/>
        </authorList>
    </citation>
    <scope>NUCLEOTIDE SEQUENCE [LARGE SCALE GENOMIC DNA]</scope>
    <source>
        <strain evidence="2">ATCC BAA-613 / DSM 15670 / CCUG 46953 / JCM 12243 / WAL 16351</strain>
    </source>
</reference>
<accession>A8S1U6</accession>
<dbReference type="HOGENOM" id="CLU_125869_0_0_9"/>
<reference evidence="1 2" key="2">
    <citation type="submission" date="2007-09" db="EMBL/GenBank/DDBJ databases">
        <title>Draft genome sequence of Clostridium bolteae (ATCC BAA-613).</title>
        <authorList>
            <person name="Sudarsanam P."/>
            <person name="Ley R."/>
            <person name="Guruge J."/>
            <person name="Turnbaugh P.J."/>
            <person name="Mahowald M."/>
            <person name="Liep D."/>
            <person name="Gordon J."/>
        </authorList>
    </citation>
    <scope>NUCLEOTIDE SEQUENCE [LARGE SCALE GENOMIC DNA]</scope>
    <source>
        <strain evidence="2">ATCC BAA-613 / DSM 15670 / CCUG 46953 / JCM 12243 / WAL 16351</strain>
    </source>
</reference>
<gene>
    <name evidence="1" type="ORF">CLOBOL_06172</name>
</gene>
<evidence type="ECO:0000313" key="1">
    <source>
        <dbReference type="EMBL" id="EDP13607.1"/>
    </source>
</evidence>
<name>A8S1U6_ENTBW</name>
<evidence type="ECO:0000313" key="2">
    <source>
        <dbReference type="Proteomes" id="UP000005396"/>
    </source>
</evidence>
<dbReference type="Proteomes" id="UP000005396">
    <property type="component" value="Unassembled WGS sequence"/>
</dbReference>
<sequence>MGKRRRGMKGFKRENRLLSLCGLNCGLCTMYLGKYCPGCGGGEGNQPCAMARCSLQHPGVEYCWQCRSFPCDIYEGIDEYDSFITHRNRFKDMKRAEEIGVERYNEEQMEKSRHLEMLLENYNDGRKKTFYCQAVNLLTLQDIRDVMKVLAAEAGDGLSLKEKAKRAETLFLERAGEQGIELKLRRKPKK</sequence>
<organism evidence="1 2">
    <name type="scientific">Enterocloster bolteae (strain ATCC BAA-613 / DSM 15670 / CCUG 46953 / JCM 12243 / WAL 16351)</name>
    <name type="common">Clostridium bolteae</name>
    <dbReference type="NCBI Taxonomy" id="411902"/>
    <lineage>
        <taxon>Bacteria</taxon>
        <taxon>Bacillati</taxon>
        <taxon>Bacillota</taxon>
        <taxon>Clostridia</taxon>
        <taxon>Lachnospirales</taxon>
        <taxon>Lachnospiraceae</taxon>
        <taxon>Enterocloster</taxon>
    </lineage>
</organism>
<dbReference type="AlphaFoldDB" id="A8S1U6"/>
<evidence type="ECO:0008006" key="3">
    <source>
        <dbReference type="Google" id="ProtNLM"/>
    </source>
</evidence>